<dbReference type="EMBL" id="UINC01120665">
    <property type="protein sequence ID" value="SVC95284.1"/>
    <property type="molecule type" value="Genomic_DNA"/>
</dbReference>
<dbReference type="Pfam" id="PF03328">
    <property type="entry name" value="HpcH_HpaI"/>
    <property type="match status" value="1"/>
</dbReference>
<evidence type="ECO:0000313" key="5">
    <source>
        <dbReference type="EMBL" id="SVC95284.1"/>
    </source>
</evidence>
<dbReference type="InterPro" id="IPR015813">
    <property type="entry name" value="Pyrv/PenolPyrv_kinase-like_dom"/>
</dbReference>
<reference evidence="5" key="1">
    <citation type="submission" date="2018-05" db="EMBL/GenBank/DDBJ databases">
        <authorList>
            <person name="Lanie J.A."/>
            <person name="Ng W.-L."/>
            <person name="Kazmierczak K.M."/>
            <person name="Andrzejewski T.M."/>
            <person name="Davidsen T.M."/>
            <person name="Wayne K.J."/>
            <person name="Tettelin H."/>
            <person name="Glass J.I."/>
            <person name="Rusch D."/>
            <person name="Podicherti R."/>
            <person name="Tsui H.-C.T."/>
            <person name="Winkler M.E."/>
        </authorList>
    </citation>
    <scope>NUCLEOTIDE SEQUENCE</scope>
</reference>
<dbReference type="PANTHER" id="PTHR30502:SF0">
    <property type="entry name" value="PHOSPHOENOLPYRUVATE CARBOXYLASE FAMILY PROTEIN"/>
    <property type="match status" value="1"/>
</dbReference>
<accession>A0A382RC43</accession>
<evidence type="ECO:0000256" key="1">
    <source>
        <dbReference type="ARBA" id="ARBA00005568"/>
    </source>
</evidence>
<dbReference type="SUPFAM" id="SSF51621">
    <property type="entry name" value="Phosphoenolpyruvate/pyruvate domain"/>
    <property type="match status" value="1"/>
</dbReference>
<proteinExistence type="inferred from homology"/>
<gene>
    <name evidence="5" type="ORF">METZ01_LOCUS348138</name>
</gene>
<evidence type="ECO:0000259" key="4">
    <source>
        <dbReference type="Pfam" id="PF03328"/>
    </source>
</evidence>
<organism evidence="5">
    <name type="scientific">marine metagenome</name>
    <dbReference type="NCBI Taxonomy" id="408172"/>
    <lineage>
        <taxon>unclassified sequences</taxon>
        <taxon>metagenomes</taxon>
        <taxon>ecological metagenomes</taxon>
    </lineage>
</organism>
<dbReference type="InterPro" id="IPR050251">
    <property type="entry name" value="HpcH-HpaI_aldolase"/>
</dbReference>
<comment type="similarity">
    <text evidence="1">Belongs to the HpcH/HpaI aldolase family.</text>
</comment>
<feature type="domain" description="HpcH/HpaI aldolase/citrate lyase" evidence="4">
    <location>
        <begin position="88"/>
        <end position="225"/>
    </location>
</feature>
<dbReference type="InterPro" id="IPR040442">
    <property type="entry name" value="Pyrv_kinase-like_dom_sf"/>
</dbReference>
<name>A0A382RC43_9ZZZZ</name>
<dbReference type="PANTHER" id="PTHR30502">
    <property type="entry name" value="2-KETO-3-DEOXY-L-RHAMNONATE ALDOLASE"/>
    <property type="match status" value="1"/>
</dbReference>
<dbReference type="GO" id="GO:0005737">
    <property type="term" value="C:cytoplasm"/>
    <property type="evidence" value="ECO:0007669"/>
    <property type="project" value="TreeGrafter"/>
</dbReference>
<dbReference type="GO" id="GO:0046872">
    <property type="term" value="F:metal ion binding"/>
    <property type="evidence" value="ECO:0007669"/>
    <property type="project" value="UniProtKB-KW"/>
</dbReference>
<sequence>MINNNNVLRELIDNDQPTIGTHMYSPWPGMAEVIGHAGTIDYIEFSGTYAPYDLFSLESFARATDLFKHMTGMVKLDQEPRTYLAERAVGAGIPNLLFADLRTVEDAQEAADAMQPESPITKKGSGIAGANARRDTGYGSAYYHGKASSLQEYMDTLEQGVLAVMIEKKEAVDDLENILSVKRIDMVQFGPADYSMSIGVPDQYDHPDVKKADKFIIKLALEHGIRPRIEIDDWEDAKPYIDMGVKDFCISADIAVVQKFCKDSGESLLKLLGR</sequence>
<dbReference type="InterPro" id="IPR005000">
    <property type="entry name" value="Aldolase/citrate-lyase_domain"/>
</dbReference>
<dbReference type="GO" id="GO:0016832">
    <property type="term" value="F:aldehyde-lyase activity"/>
    <property type="evidence" value="ECO:0007669"/>
    <property type="project" value="TreeGrafter"/>
</dbReference>
<keyword evidence="2" id="KW-0479">Metal-binding</keyword>
<dbReference type="AlphaFoldDB" id="A0A382RC43"/>
<keyword evidence="3" id="KW-0456">Lyase</keyword>
<evidence type="ECO:0000256" key="2">
    <source>
        <dbReference type="ARBA" id="ARBA00022723"/>
    </source>
</evidence>
<evidence type="ECO:0000256" key="3">
    <source>
        <dbReference type="ARBA" id="ARBA00023239"/>
    </source>
</evidence>
<dbReference type="Gene3D" id="3.20.20.60">
    <property type="entry name" value="Phosphoenolpyruvate-binding domains"/>
    <property type="match status" value="1"/>
</dbReference>
<protein>
    <recommendedName>
        <fullName evidence="4">HpcH/HpaI aldolase/citrate lyase domain-containing protein</fullName>
    </recommendedName>
</protein>